<organism evidence="2 3">
    <name type="scientific">Carnegiea gigantea</name>
    <dbReference type="NCBI Taxonomy" id="171969"/>
    <lineage>
        <taxon>Eukaryota</taxon>
        <taxon>Viridiplantae</taxon>
        <taxon>Streptophyta</taxon>
        <taxon>Embryophyta</taxon>
        <taxon>Tracheophyta</taxon>
        <taxon>Spermatophyta</taxon>
        <taxon>Magnoliopsida</taxon>
        <taxon>eudicotyledons</taxon>
        <taxon>Gunneridae</taxon>
        <taxon>Pentapetalae</taxon>
        <taxon>Caryophyllales</taxon>
        <taxon>Cactineae</taxon>
        <taxon>Cactaceae</taxon>
        <taxon>Cactoideae</taxon>
        <taxon>Echinocereeae</taxon>
        <taxon>Carnegiea</taxon>
    </lineage>
</organism>
<protein>
    <recommendedName>
        <fullName evidence="4">DUF4283 domain-containing protein</fullName>
    </recommendedName>
</protein>
<keyword evidence="3" id="KW-1185">Reference proteome</keyword>
<evidence type="ECO:0008006" key="4">
    <source>
        <dbReference type="Google" id="ProtNLM"/>
    </source>
</evidence>
<evidence type="ECO:0000256" key="1">
    <source>
        <dbReference type="SAM" id="MobiDB-lite"/>
    </source>
</evidence>
<dbReference type="AlphaFoldDB" id="A0A9Q1Q9U7"/>
<feature type="compositionally biased region" description="Polar residues" evidence="1">
    <location>
        <begin position="133"/>
        <end position="155"/>
    </location>
</feature>
<reference evidence="2" key="1">
    <citation type="submission" date="2022-04" db="EMBL/GenBank/DDBJ databases">
        <title>Carnegiea gigantea Genome sequencing and assembly v2.</title>
        <authorList>
            <person name="Copetti D."/>
            <person name="Sanderson M.J."/>
            <person name="Burquez A."/>
            <person name="Wojciechowski M.F."/>
        </authorList>
    </citation>
    <scope>NUCLEOTIDE SEQUENCE</scope>
    <source>
        <strain evidence="2">SGP5-SGP5p</strain>
        <tissue evidence="2">Aerial part</tissue>
    </source>
</reference>
<comment type="caution">
    <text evidence="2">The sequence shown here is derived from an EMBL/GenBank/DDBJ whole genome shotgun (WGS) entry which is preliminary data.</text>
</comment>
<accession>A0A9Q1Q9U7</accession>
<proteinExistence type="predicted"/>
<feature type="region of interest" description="Disordered" evidence="1">
    <location>
        <begin position="127"/>
        <end position="179"/>
    </location>
</feature>
<sequence length="179" mass="20721">MLGFEQPSKMNFSKVRFWIKACDLPMNKKTYEFPEAMLSKFGDFANDDEHDVLAPTKYLKFHVDIDITKSLRHGMMVNVGGVPKWISFKYVKLPDFCYGYGRLGYRRRRGMEEEYKQEKCRLLELRDSGSGNGERSTLTLEVSLQSKLPTKPNSKMNKEHADMLVDEAAKRHSAQEALQ</sequence>
<dbReference type="Proteomes" id="UP001153076">
    <property type="component" value="Unassembled WGS sequence"/>
</dbReference>
<gene>
    <name evidence="2" type="ORF">Cgig2_016536</name>
</gene>
<evidence type="ECO:0000313" key="2">
    <source>
        <dbReference type="EMBL" id="KAJ8433606.1"/>
    </source>
</evidence>
<feature type="compositionally biased region" description="Basic and acidic residues" evidence="1">
    <location>
        <begin position="156"/>
        <end position="179"/>
    </location>
</feature>
<name>A0A9Q1Q9U7_9CARY</name>
<evidence type="ECO:0000313" key="3">
    <source>
        <dbReference type="Proteomes" id="UP001153076"/>
    </source>
</evidence>
<dbReference type="EMBL" id="JAKOGI010000528">
    <property type="protein sequence ID" value="KAJ8433606.1"/>
    <property type="molecule type" value="Genomic_DNA"/>
</dbReference>